<dbReference type="Gene3D" id="3.40.30.10">
    <property type="entry name" value="Glutaredoxin"/>
    <property type="match status" value="1"/>
</dbReference>
<dbReference type="Pfam" id="PF00085">
    <property type="entry name" value="Thioredoxin"/>
    <property type="match status" value="1"/>
</dbReference>
<sequence>MKWFSFGKKKKKSAAEVSVLEVTDKSFEVQVIQRSYKMPVMVDFWAAWCGPCRQLGPVLENLAEEADSPFILAKLDTEHNQRTAGKYSIRSIPAVKMFRNGRIVDEFTGVLPAALVRRFVSKSIAAPAPLPGFQGSDAPAKRLEQAQNQLKKGNGLHAFVLLNNFPESDEAEAAAALLPLARFMCDVADGDALTGVDELDGLYKQALQALQRRNPKKALAALADALEVGEEMDRPFTVGAMESLFSLLGTGHKLTQAYREKVTAVSP</sequence>
<evidence type="ECO:0000256" key="2">
    <source>
        <dbReference type="ARBA" id="ARBA00022982"/>
    </source>
</evidence>
<dbReference type="PANTHER" id="PTHR45663">
    <property type="entry name" value="GEO12009P1"/>
    <property type="match status" value="1"/>
</dbReference>
<dbReference type="GO" id="GO:0015035">
    <property type="term" value="F:protein-disulfide reductase activity"/>
    <property type="evidence" value="ECO:0007669"/>
    <property type="project" value="TreeGrafter"/>
</dbReference>
<dbReference type="PROSITE" id="PS51352">
    <property type="entry name" value="THIOREDOXIN_2"/>
    <property type="match status" value="1"/>
</dbReference>
<name>A0A3B0UY69_9ZZZZ</name>
<feature type="domain" description="Thioredoxin" evidence="5">
    <location>
        <begin position="11"/>
        <end position="125"/>
    </location>
</feature>
<evidence type="ECO:0000313" key="6">
    <source>
        <dbReference type="EMBL" id="VAW33680.1"/>
    </source>
</evidence>
<keyword evidence="4" id="KW-0676">Redox-active center</keyword>
<dbReference type="PROSITE" id="PS00194">
    <property type="entry name" value="THIOREDOXIN_1"/>
    <property type="match status" value="1"/>
</dbReference>
<organism evidence="6">
    <name type="scientific">hydrothermal vent metagenome</name>
    <dbReference type="NCBI Taxonomy" id="652676"/>
    <lineage>
        <taxon>unclassified sequences</taxon>
        <taxon>metagenomes</taxon>
        <taxon>ecological metagenomes</taxon>
    </lineage>
</organism>
<evidence type="ECO:0000256" key="3">
    <source>
        <dbReference type="ARBA" id="ARBA00023157"/>
    </source>
</evidence>
<gene>
    <name evidence="6" type="ORF">MNBD_CHLOROFLEXI01-4433</name>
</gene>
<protein>
    <submittedName>
        <fullName evidence="6">Thioredoxin</fullName>
    </submittedName>
</protein>
<accession>A0A3B0UY69</accession>
<dbReference type="EMBL" id="UOEU01000469">
    <property type="protein sequence ID" value="VAW33680.1"/>
    <property type="molecule type" value="Genomic_DNA"/>
</dbReference>
<reference evidence="6" key="1">
    <citation type="submission" date="2018-06" db="EMBL/GenBank/DDBJ databases">
        <authorList>
            <person name="Zhirakovskaya E."/>
        </authorList>
    </citation>
    <scope>NUCLEOTIDE SEQUENCE</scope>
</reference>
<dbReference type="PANTHER" id="PTHR45663:SF11">
    <property type="entry name" value="GEO12009P1"/>
    <property type="match status" value="1"/>
</dbReference>
<keyword evidence="1" id="KW-0813">Transport</keyword>
<dbReference type="InterPro" id="IPR017937">
    <property type="entry name" value="Thioredoxin_CS"/>
</dbReference>
<dbReference type="CDD" id="cd02947">
    <property type="entry name" value="TRX_family"/>
    <property type="match status" value="1"/>
</dbReference>
<dbReference type="FunFam" id="3.40.30.10:FF:000001">
    <property type="entry name" value="Thioredoxin"/>
    <property type="match status" value="1"/>
</dbReference>
<dbReference type="InterPro" id="IPR036249">
    <property type="entry name" value="Thioredoxin-like_sf"/>
</dbReference>
<evidence type="ECO:0000256" key="1">
    <source>
        <dbReference type="ARBA" id="ARBA00022448"/>
    </source>
</evidence>
<dbReference type="GO" id="GO:0005737">
    <property type="term" value="C:cytoplasm"/>
    <property type="evidence" value="ECO:0007669"/>
    <property type="project" value="TreeGrafter"/>
</dbReference>
<keyword evidence="2" id="KW-0249">Electron transport</keyword>
<proteinExistence type="predicted"/>
<evidence type="ECO:0000259" key="5">
    <source>
        <dbReference type="PROSITE" id="PS51352"/>
    </source>
</evidence>
<evidence type="ECO:0000256" key="4">
    <source>
        <dbReference type="ARBA" id="ARBA00023284"/>
    </source>
</evidence>
<keyword evidence="3" id="KW-1015">Disulfide bond</keyword>
<dbReference type="SUPFAM" id="SSF52833">
    <property type="entry name" value="Thioredoxin-like"/>
    <property type="match status" value="1"/>
</dbReference>
<dbReference type="PRINTS" id="PR00421">
    <property type="entry name" value="THIOREDOXIN"/>
</dbReference>
<dbReference type="AlphaFoldDB" id="A0A3B0UY69"/>
<dbReference type="InterPro" id="IPR013766">
    <property type="entry name" value="Thioredoxin_domain"/>
</dbReference>